<proteinExistence type="predicted"/>
<organism evidence="2 3">
    <name type="scientific">Paractinoplanes atraurantiacus</name>
    <dbReference type="NCBI Taxonomy" id="1036182"/>
    <lineage>
        <taxon>Bacteria</taxon>
        <taxon>Bacillati</taxon>
        <taxon>Actinomycetota</taxon>
        <taxon>Actinomycetes</taxon>
        <taxon>Micromonosporales</taxon>
        <taxon>Micromonosporaceae</taxon>
        <taxon>Paractinoplanes</taxon>
    </lineage>
</organism>
<dbReference type="AlphaFoldDB" id="A0A285IQW9"/>
<feature type="domain" description="Pyrrolo-quinoline quinone repeat" evidence="1">
    <location>
        <begin position="202"/>
        <end position="344"/>
    </location>
</feature>
<gene>
    <name evidence="2" type="ORF">SAMN05421748_11018</name>
</gene>
<evidence type="ECO:0000313" key="2">
    <source>
        <dbReference type="EMBL" id="SNY49486.1"/>
    </source>
</evidence>
<reference evidence="3" key="1">
    <citation type="submission" date="2017-09" db="EMBL/GenBank/DDBJ databases">
        <authorList>
            <person name="Varghese N."/>
            <person name="Submissions S."/>
        </authorList>
    </citation>
    <scope>NUCLEOTIDE SEQUENCE [LARGE SCALE GENOMIC DNA]</scope>
    <source>
        <strain evidence="3">CGMCC 4.6857</strain>
    </source>
</reference>
<dbReference type="Pfam" id="PF13360">
    <property type="entry name" value="PQQ_2"/>
    <property type="match status" value="1"/>
</dbReference>
<evidence type="ECO:0000259" key="1">
    <source>
        <dbReference type="Pfam" id="PF13360"/>
    </source>
</evidence>
<accession>A0A285IQW9</accession>
<dbReference type="InterPro" id="IPR002372">
    <property type="entry name" value="PQQ_rpt_dom"/>
</dbReference>
<keyword evidence="3" id="KW-1185">Reference proteome</keyword>
<dbReference type="SUPFAM" id="SSF50998">
    <property type="entry name" value="Quinoprotein alcohol dehydrogenase-like"/>
    <property type="match status" value="1"/>
</dbReference>
<dbReference type="OrthoDB" id="3343890at2"/>
<protein>
    <submittedName>
        <fullName evidence="2">PQQ-like domain-containing protein</fullName>
    </submittedName>
</protein>
<dbReference type="RefSeq" id="WP_097322135.1">
    <property type="nucleotide sequence ID" value="NZ_OBDY01000010.1"/>
</dbReference>
<dbReference type="InterPro" id="IPR015943">
    <property type="entry name" value="WD40/YVTN_repeat-like_dom_sf"/>
</dbReference>
<name>A0A285IQW9_9ACTN</name>
<dbReference type="Proteomes" id="UP000219612">
    <property type="component" value="Unassembled WGS sequence"/>
</dbReference>
<evidence type="ECO:0000313" key="3">
    <source>
        <dbReference type="Proteomes" id="UP000219612"/>
    </source>
</evidence>
<sequence>MALIELDLTAQPEPAPSSPPPAHRYRISGLILAAVLVIALGASAPAEPVLWRYLGAVPVTRGLGEPFELAGGRAYTMAEIGSGRDVTSWSLAEPPEQAWKTRYQLPEENPDDLGYGGFHVDQAGDVVLTSHGPITTVLDRHSGQTRWSVPMAVTPLAGGRIGLIQEPRFRPGTVYDQESGDPGALYFTASGEPHVEPPARTDLRGVDLYTGATVWTAGAAGSVIAATAPGDRPAVLLLSSDGLERIDGVTGKVLRRTVLPEVDGRAPVSGELVGDLMMIYYHNTDGYLTYEAAYSPETLAPAWTRQVRQVLVQQAVCSGLSCADAPAGLQVLDPATGKPLWQAPAGIDVALYGDYVLETENQSGEPVRLVDLSTGATRVDLRGWRAQVPGPPGRPIVLRRGLDGGVSAFGLVDPDRGTVQVLGTTGMPISDCSSDTRRVVCRADDSLRIWAYRG</sequence>
<dbReference type="Gene3D" id="2.130.10.10">
    <property type="entry name" value="YVTN repeat-like/Quinoprotein amine dehydrogenase"/>
    <property type="match status" value="1"/>
</dbReference>
<dbReference type="InterPro" id="IPR011047">
    <property type="entry name" value="Quinoprotein_ADH-like_sf"/>
</dbReference>
<dbReference type="EMBL" id="OBDY01000010">
    <property type="protein sequence ID" value="SNY49486.1"/>
    <property type="molecule type" value="Genomic_DNA"/>
</dbReference>